<dbReference type="PANTHER" id="PTHR36435">
    <property type="entry name" value="SLR1288 PROTEIN"/>
    <property type="match status" value="1"/>
</dbReference>
<dbReference type="GO" id="GO:0080120">
    <property type="term" value="P:CAAX-box protein maturation"/>
    <property type="evidence" value="ECO:0007669"/>
    <property type="project" value="UniProtKB-ARBA"/>
</dbReference>
<sequence>MDEPKRFPQPVEALFLILGTIGLLDLTVVFWSRSSDAADSLQNLQEISLYFFIIGGLLFGIVPVLYSVWRRYDLKALFRYRPVPAVILVYSLLCALALTVIGDELDRLLGMLITIPDWLYESMRPLKAHTVGEWIMVIAGAVLVAAVAEETMFRGFLQVALEKKGDPTRAVILSSLTWTLSHQNPYWAVEIFIIGIFIGFLAWRTNSLWPGIVVHLVNNLIAVLLLNMGESDALGWYEWHGHVSPLVLIPAVFLLVWSLRAISSVYRSA</sequence>
<feature type="domain" description="CAAX prenyl protease 2/Lysostaphin resistance protein A-like" evidence="2">
    <location>
        <begin position="134"/>
        <end position="221"/>
    </location>
</feature>
<feature type="transmembrane region" description="Helical" evidence="1">
    <location>
        <begin position="12"/>
        <end position="32"/>
    </location>
</feature>
<dbReference type="InterPro" id="IPR052710">
    <property type="entry name" value="CAAX_protease"/>
</dbReference>
<keyword evidence="3" id="KW-0645">Protease</keyword>
<evidence type="ECO:0000313" key="3">
    <source>
        <dbReference type="EMBL" id="HHJ53732.1"/>
    </source>
</evidence>
<feature type="transmembrane region" description="Helical" evidence="1">
    <location>
        <begin position="81"/>
        <end position="102"/>
    </location>
</feature>
<keyword evidence="1" id="KW-0472">Membrane</keyword>
<feature type="transmembrane region" description="Helical" evidence="1">
    <location>
        <begin position="209"/>
        <end position="227"/>
    </location>
</feature>
<dbReference type="GO" id="GO:0004175">
    <property type="term" value="F:endopeptidase activity"/>
    <property type="evidence" value="ECO:0007669"/>
    <property type="project" value="UniProtKB-ARBA"/>
</dbReference>
<dbReference type="GO" id="GO:0008237">
    <property type="term" value="F:metallopeptidase activity"/>
    <property type="evidence" value="ECO:0007669"/>
    <property type="project" value="UniProtKB-KW"/>
</dbReference>
<protein>
    <submittedName>
        <fullName evidence="3">CPBP family intramembrane metalloprotease</fullName>
    </submittedName>
</protein>
<proteinExistence type="predicted"/>
<keyword evidence="3" id="KW-0378">Hydrolase</keyword>
<dbReference type="Proteomes" id="UP000886124">
    <property type="component" value="Unassembled WGS sequence"/>
</dbReference>
<feature type="transmembrane region" description="Helical" evidence="1">
    <location>
        <begin position="186"/>
        <end position="203"/>
    </location>
</feature>
<name>A0A7V5PRT9_CALAY</name>
<dbReference type="EMBL" id="DROD01000701">
    <property type="protein sequence ID" value="HHJ53732.1"/>
    <property type="molecule type" value="Genomic_DNA"/>
</dbReference>
<dbReference type="PANTHER" id="PTHR36435:SF1">
    <property type="entry name" value="CAAX AMINO TERMINAL PROTEASE FAMILY PROTEIN"/>
    <property type="match status" value="1"/>
</dbReference>
<keyword evidence="3" id="KW-0482">Metalloprotease</keyword>
<reference evidence="3" key="1">
    <citation type="journal article" date="2020" name="mSystems">
        <title>Genome- and Community-Level Interaction Insights into Carbon Utilization and Element Cycling Functions of Hydrothermarchaeota in Hydrothermal Sediment.</title>
        <authorList>
            <person name="Zhou Z."/>
            <person name="Liu Y."/>
            <person name="Xu W."/>
            <person name="Pan J."/>
            <person name="Luo Z.H."/>
            <person name="Li M."/>
        </authorList>
    </citation>
    <scope>NUCLEOTIDE SEQUENCE [LARGE SCALE GENOMIC DNA]</scope>
    <source>
        <strain evidence="3">HyVt-527</strain>
    </source>
</reference>
<gene>
    <name evidence="3" type="ORF">ENJ89_11100</name>
</gene>
<dbReference type="AlphaFoldDB" id="A0A7V5PRT9"/>
<evidence type="ECO:0000256" key="1">
    <source>
        <dbReference type="SAM" id="Phobius"/>
    </source>
</evidence>
<feature type="transmembrane region" description="Helical" evidence="1">
    <location>
        <begin position="239"/>
        <end position="259"/>
    </location>
</feature>
<keyword evidence="1" id="KW-0812">Transmembrane</keyword>
<dbReference type="Pfam" id="PF02517">
    <property type="entry name" value="Rce1-like"/>
    <property type="match status" value="1"/>
</dbReference>
<comment type="caution">
    <text evidence="3">The sequence shown here is derived from an EMBL/GenBank/DDBJ whole genome shotgun (WGS) entry which is preliminary data.</text>
</comment>
<keyword evidence="1" id="KW-1133">Transmembrane helix</keyword>
<feature type="transmembrane region" description="Helical" evidence="1">
    <location>
        <begin position="47"/>
        <end position="69"/>
    </location>
</feature>
<accession>A0A7V5PRT9</accession>
<evidence type="ECO:0000259" key="2">
    <source>
        <dbReference type="Pfam" id="PF02517"/>
    </source>
</evidence>
<dbReference type="InterPro" id="IPR003675">
    <property type="entry name" value="Rce1/LyrA-like_dom"/>
</dbReference>
<organism evidence="3">
    <name type="scientific">Caldithrix abyssi</name>
    <dbReference type="NCBI Taxonomy" id="187145"/>
    <lineage>
        <taxon>Bacteria</taxon>
        <taxon>Pseudomonadati</taxon>
        <taxon>Calditrichota</taxon>
        <taxon>Calditrichia</taxon>
        <taxon>Calditrichales</taxon>
        <taxon>Calditrichaceae</taxon>
        <taxon>Caldithrix</taxon>
    </lineage>
</organism>